<organism evidence="2 3">
    <name type="scientific">Coniosporium apollinis</name>
    <dbReference type="NCBI Taxonomy" id="61459"/>
    <lineage>
        <taxon>Eukaryota</taxon>
        <taxon>Fungi</taxon>
        <taxon>Dikarya</taxon>
        <taxon>Ascomycota</taxon>
        <taxon>Pezizomycotina</taxon>
        <taxon>Dothideomycetes</taxon>
        <taxon>Dothideomycetes incertae sedis</taxon>
        <taxon>Coniosporium</taxon>
    </lineage>
</organism>
<gene>
    <name evidence="2" type="ORF">H2201_005300</name>
</gene>
<evidence type="ECO:0000313" key="3">
    <source>
        <dbReference type="Proteomes" id="UP001172684"/>
    </source>
</evidence>
<feature type="compositionally biased region" description="Basic and acidic residues" evidence="1">
    <location>
        <begin position="147"/>
        <end position="170"/>
    </location>
</feature>
<proteinExistence type="predicted"/>
<evidence type="ECO:0000313" key="2">
    <source>
        <dbReference type="EMBL" id="KAJ9664308.1"/>
    </source>
</evidence>
<dbReference type="Proteomes" id="UP001172684">
    <property type="component" value="Unassembled WGS sequence"/>
</dbReference>
<sequence>MELVEEKPEQTSFIYEQFRELFADLDNMLQAHLNHPFDGQDDRRVDLHQPQTTPDTVNPGMLFLGGEDGSLLLSSLPAPQEDCAAARSPTLLLPCFLNRHQLQHPHNLDGPGLANFASNSGGVEDALDGLSRNGEFSDRSLSSSMRSSRDDSDEELHQFEGDYLVQHDDNNEISESSTPGQSIKRKANEATVGTSEPVTREHHRIKRRKVANTNRVPLFKQLESYCQCPIRPIDVYQFLSLRTQGESESNVAFLTRLFFAIGSPDALCQLRDILAVIREQGFSALPRSSDTMAETMQALDRLDVSAAMSAVMHWIRAILWGTYQRPETPFQAHSFPCLGRPDEEAYPDLFCLEAEGRKKEGAFTQKRTSLKNRLECGGNWHAMRERLSSGMLALVPIGGRFSIQNQRVEYLSTALFSVLLDALEEFRGHFLREIGHKIAQHTDAVLYQRDLSSRRDFETIDKDSLQRMAYDSADILALCEQAG</sequence>
<keyword evidence="3" id="KW-1185">Reference proteome</keyword>
<feature type="region of interest" description="Disordered" evidence="1">
    <location>
        <begin position="126"/>
        <end position="204"/>
    </location>
</feature>
<accession>A0ABQ9NWZ9</accession>
<evidence type="ECO:0008006" key="4">
    <source>
        <dbReference type="Google" id="ProtNLM"/>
    </source>
</evidence>
<protein>
    <recommendedName>
        <fullName evidence="4">Spindle pole body component</fullName>
    </recommendedName>
</protein>
<comment type="caution">
    <text evidence="2">The sequence shown here is derived from an EMBL/GenBank/DDBJ whole genome shotgun (WGS) entry which is preliminary data.</text>
</comment>
<reference evidence="2" key="1">
    <citation type="submission" date="2022-10" db="EMBL/GenBank/DDBJ databases">
        <title>Culturing micro-colonial fungi from biological soil crusts in the Mojave desert and describing Neophaeococcomyces mojavensis, and introducing the new genera and species Taxawa tesnikishii.</title>
        <authorList>
            <person name="Kurbessoian T."/>
            <person name="Stajich J.E."/>
        </authorList>
    </citation>
    <scope>NUCLEOTIDE SEQUENCE</scope>
    <source>
        <strain evidence="2">TK_1</strain>
    </source>
</reference>
<evidence type="ECO:0000256" key="1">
    <source>
        <dbReference type="SAM" id="MobiDB-lite"/>
    </source>
</evidence>
<name>A0ABQ9NWZ9_9PEZI</name>
<dbReference type="EMBL" id="JAPDRL010000038">
    <property type="protein sequence ID" value="KAJ9664308.1"/>
    <property type="molecule type" value="Genomic_DNA"/>
</dbReference>